<gene>
    <name evidence="2" type="primary">pilV</name>
    <name evidence="2" type="ORF">OK345_01160</name>
</gene>
<evidence type="ECO:0000256" key="1">
    <source>
        <dbReference type="SAM" id="Phobius"/>
    </source>
</evidence>
<dbReference type="InterPro" id="IPR013362">
    <property type="entry name" value="Pilus_4_PilV"/>
</dbReference>
<reference evidence="2 3" key="1">
    <citation type="submission" date="2022-10" db="EMBL/GenBank/DDBJ databases">
        <title>Xanthomonas sp. H13-6.</title>
        <authorList>
            <person name="Liu X."/>
            <person name="Deng Z."/>
            <person name="Jiang Y."/>
            <person name="Yu T."/>
            <person name="Ai J."/>
        </authorList>
    </citation>
    <scope>NUCLEOTIDE SEQUENCE [LARGE SCALE GENOMIC DNA]</scope>
    <source>
        <strain evidence="2 3">H13-6</strain>
    </source>
</reference>
<name>A0ABT3JRK7_9XANT</name>
<feature type="transmembrane region" description="Helical" evidence="1">
    <location>
        <begin position="20"/>
        <end position="39"/>
    </location>
</feature>
<keyword evidence="1" id="KW-0812">Transmembrane</keyword>
<evidence type="ECO:0000313" key="2">
    <source>
        <dbReference type="EMBL" id="MCW4471116.1"/>
    </source>
</evidence>
<protein>
    <submittedName>
        <fullName evidence="2">Type IV pilus modification protein PilV</fullName>
    </submittedName>
</protein>
<comment type="caution">
    <text evidence="2">The sequence shown here is derived from an EMBL/GenBank/DDBJ whole genome shotgun (WGS) entry which is preliminary data.</text>
</comment>
<organism evidence="2 3">
    <name type="scientific">Xanthomonas chitinilytica</name>
    <dbReference type="NCBI Taxonomy" id="2989819"/>
    <lineage>
        <taxon>Bacteria</taxon>
        <taxon>Pseudomonadati</taxon>
        <taxon>Pseudomonadota</taxon>
        <taxon>Gammaproteobacteria</taxon>
        <taxon>Lysobacterales</taxon>
        <taxon>Lysobacteraceae</taxon>
        <taxon>Xanthomonas</taxon>
    </lineage>
</organism>
<keyword evidence="1" id="KW-0472">Membrane</keyword>
<keyword evidence="3" id="KW-1185">Reference proteome</keyword>
<dbReference type="NCBIfam" id="TIGR02523">
    <property type="entry name" value="type_IV_pilV"/>
    <property type="match status" value="1"/>
</dbReference>
<proteinExistence type="predicted"/>
<dbReference type="InterPro" id="IPR012902">
    <property type="entry name" value="N_methyl_site"/>
</dbReference>
<dbReference type="NCBIfam" id="TIGR02532">
    <property type="entry name" value="IV_pilin_GFxxxE"/>
    <property type="match status" value="1"/>
</dbReference>
<accession>A0ABT3JRK7</accession>
<dbReference type="RefSeq" id="WP_265126246.1">
    <property type="nucleotide sequence ID" value="NZ_JAPCHY010000001.1"/>
</dbReference>
<dbReference type="Pfam" id="PF07963">
    <property type="entry name" value="N_methyl"/>
    <property type="match status" value="1"/>
</dbReference>
<dbReference type="Proteomes" id="UP001209922">
    <property type="component" value="Unassembled WGS sequence"/>
</dbReference>
<dbReference type="EMBL" id="JAPCHY010000001">
    <property type="protein sequence ID" value="MCW4471116.1"/>
    <property type="molecule type" value="Genomic_DNA"/>
</dbReference>
<evidence type="ECO:0000313" key="3">
    <source>
        <dbReference type="Proteomes" id="UP001209922"/>
    </source>
</evidence>
<keyword evidence="1" id="KW-1133">Transmembrane helix</keyword>
<sequence length="156" mass="17396">MRIRRMQQPRRGRQGGFTLIEVMIAILVLAFGLLGFALLQTMSVRFVQSANYRTQATNLTYELLDQVRANRVLASAYLGNYSASIDDDDCESPVDVGLVAEDFITDWRCRMGKALGEGATATVEQDGNELVVAVSWGDERWVANPENTTFTARTRL</sequence>